<sequence length="333" mass="36016">MSKEENNSELEDVAMQSITLSGEERKAAYAWLARRDDNTSAATEASFQKWLRDSPRNRRAYDEASRLWAMMGAPAAAVAAGGECRPPVRRHRQRSGFFAPAALAASIILTACAALLIFSSNMLQDWRADVVTAYGQIREYPLPDGSTVTLGPDTALALDFDGSARRDVEILRGQAFFEVRHGLPAPFTVEAGKGRVEVTGTAFDVDRLGDDVTVVVETGSVKVSGSGENAALLGASEMVDVDDGVPGTVRDVDTSLALGWMHGQVSFDRQPVDKVMATLQRYLPAKVVTRGKIGERLVSGSFPTDDPEQAIQAIASTVDARVQRLTPWLIVIY</sequence>
<dbReference type="InterPro" id="IPR032623">
    <property type="entry name" value="FecR_N"/>
</dbReference>
<evidence type="ECO:0000259" key="2">
    <source>
        <dbReference type="Pfam" id="PF04773"/>
    </source>
</evidence>
<dbReference type="Gene3D" id="3.55.50.30">
    <property type="match status" value="1"/>
</dbReference>
<dbReference type="RefSeq" id="WP_018063186.1">
    <property type="nucleotide sequence ID" value="NZ_AQWH01000002.1"/>
</dbReference>
<keyword evidence="1" id="KW-0472">Membrane</keyword>
<dbReference type="InterPro" id="IPR006860">
    <property type="entry name" value="FecR"/>
</dbReference>
<dbReference type="PANTHER" id="PTHR30273:SF2">
    <property type="entry name" value="PROTEIN FECR"/>
    <property type="match status" value="1"/>
</dbReference>
<evidence type="ECO:0000259" key="3">
    <source>
        <dbReference type="Pfam" id="PF16220"/>
    </source>
</evidence>
<feature type="domain" description="FecR protein" evidence="2">
    <location>
        <begin position="129"/>
        <end position="222"/>
    </location>
</feature>
<evidence type="ECO:0000313" key="5">
    <source>
        <dbReference type="Proteomes" id="UP000191135"/>
    </source>
</evidence>
<evidence type="ECO:0000256" key="1">
    <source>
        <dbReference type="SAM" id="Phobius"/>
    </source>
</evidence>
<dbReference type="Proteomes" id="UP000191135">
    <property type="component" value="Chromosome"/>
</dbReference>
<dbReference type="InterPro" id="IPR012373">
    <property type="entry name" value="Ferrdict_sens_TM"/>
</dbReference>
<dbReference type="GO" id="GO:0016989">
    <property type="term" value="F:sigma factor antagonist activity"/>
    <property type="evidence" value="ECO:0007669"/>
    <property type="project" value="TreeGrafter"/>
</dbReference>
<reference evidence="4 5" key="1">
    <citation type="submission" date="2017-03" db="EMBL/GenBank/DDBJ databases">
        <title>Foreign affairs: Plasmid Transfer between Roseobacters and Rhizobia.</title>
        <authorList>
            <person name="Bartling P."/>
            <person name="Bunk B."/>
            <person name="Overmann J."/>
            <person name="Brinkmann H."/>
            <person name="Petersen J."/>
        </authorList>
    </citation>
    <scope>NUCLEOTIDE SEQUENCE [LARGE SCALE GENOMIC DNA]</scope>
    <source>
        <strain evidence="4 5">MACL11</strain>
    </source>
</reference>
<dbReference type="OrthoDB" id="636724at2"/>
<dbReference type="eggNOG" id="COG3712">
    <property type="taxonomic scope" value="Bacteria"/>
</dbReference>
<dbReference type="Pfam" id="PF04773">
    <property type="entry name" value="FecR"/>
    <property type="match status" value="1"/>
</dbReference>
<protein>
    <submittedName>
        <fullName evidence="4">Fec operon regulator FecR</fullName>
    </submittedName>
</protein>
<proteinExistence type="predicted"/>
<evidence type="ECO:0000313" key="4">
    <source>
        <dbReference type="EMBL" id="AQZ52195.1"/>
    </source>
</evidence>
<dbReference type="Gene3D" id="2.60.120.1440">
    <property type="match status" value="1"/>
</dbReference>
<name>A0A1U9Z3B3_9HYPH</name>
<keyword evidence="5" id="KW-1185">Reference proteome</keyword>
<organism evidence="4 5">
    <name type="scientific">Martelella mediterranea DSM 17316</name>
    <dbReference type="NCBI Taxonomy" id="1122214"/>
    <lineage>
        <taxon>Bacteria</taxon>
        <taxon>Pseudomonadati</taxon>
        <taxon>Pseudomonadota</taxon>
        <taxon>Alphaproteobacteria</taxon>
        <taxon>Hyphomicrobiales</taxon>
        <taxon>Aurantimonadaceae</taxon>
        <taxon>Martelella</taxon>
    </lineage>
</organism>
<gene>
    <name evidence="4" type="ORF">Mame_02872</name>
</gene>
<dbReference type="PANTHER" id="PTHR30273">
    <property type="entry name" value="PERIPLASMIC SIGNAL SENSOR AND SIGMA FACTOR ACTIVATOR FECR-RELATED"/>
    <property type="match status" value="1"/>
</dbReference>
<dbReference type="Pfam" id="PF16220">
    <property type="entry name" value="DUF4880"/>
    <property type="match status" value="1"/>
</dbReference>
<dbReference type="AlphaFoldDB" id="A0A1U9Z3B3"/>
<dbReference type="PIRSF" id="PIRSF018266">
    <property type="entry name" value="FecR"/>
    <property type="match status" value="1"/>
</dbReference>
<keyword evidence="1" id="KW-1133">Transmembrane helix</keyword>
<feature type="domain" description="FecR N-terminal" evidence="3">
    <location>
        <begin position="27"/>
        <end position="67"/>
    </location>
</feature>
<dbReference type="STRING" id="1122214.Mame_02872"/>
<dbReference type="EMBL" id="CP020330">
    <property type="protein sequence ID" value="AQZ52195.1"/>
    <property type="molecule type" value="Genomic_DNA"/>
</dbReference>
<feature type="transmembrane region" description="Helical" evidence="1">
    <location>
        <begin position="97"/>
        <end position="118"/>
    </location>
</feature>
<accession>A0A1U9Z3B3</accession>
<dbReference type="KEGG" id="mmed:Mame_02872"/>
<keyword evidence="1" id="KW-0812">Transmembrane</keyword>